<dbReference type="InterPro" id="IPR016651">
    <property type="entry name" value="LCMT1"/>
</dbReference>
<evidence type="ECO:0000313" key="11">
    <source>
        <dbReference type="Proteomes" id="UP001305779"/>
    </source>
</evidence>
<comment type="function">
    <text evidence="8">Methylates the carboxyl group of the C-terminal leucine residue of protein phosphatase 2A catalytic subunits to form alpha-leucine ester residues.</text>
</comment>
<evidence type="ECO:0000256" key="1">
    <source>
        <dbReference type="ARBA" id="ARBA00000724"/>
    </source>
</evidence>
<feature type="compositionally biased region" description="Basic residues" evidence="9">
    <location>
        <begin position="12"/>
        <end position="25"/>
    </location>
</feature>
<dbReference type="EMBL" id="JAXOVC010000008">
    <property type="protein sequence ID" value="KAK4497843.1"/>
    <property type="molecule type" value="Genomic_DNA"/>
</dbReference>
<dbReference type="Gene3D" id="3.40.50.150">
    <property type="entry name" value="Vaccinia Virus protein VP39"/>
    <property type="match status" value="1"/>
</dbReference>
<evidence type="ECO:0000256" key="9">
    <source>
        <dbReference type="SAM" id="MobiDB-lite"/>
    </source>
</evidence>
<evidence type="ECO:0000256" key="5">
    <source>
        <dbReference type="ARBA" id="ARBA00022603"/>
    </source>
</evidence>
<name>A0ABR0E997_ZASCE</name>
<keyword evidence="7 8" id="KW-0949">S-adenosyl-L-methionine</keyword>
<evidence type="ECO:0000256" key="3">
    <source>
        <dbReference type="ARBA" id="ARBA00012834"/>
    </source>
</evidence>
<dbReference type="Proteomes" id="UP001305779">
    <property type="component" value="Unassembled WGS sequence"/>
</dbReference>
<evidence type="ECO:0000313" key="10">
    <source>
        <dbReference type="EMBL" id="KAK4497843.1"/>
    </source>
</evidence>
<protein>
    <recommendedName>
        <fullName evidence="4 8">Leucine carboxyl methyltransferase 1</fullName>
        <ecNumber evidence="3 8">2.1.1.233</ecNumber>
    </recommendedName>
</protein>
<organism evidence="10 11">
    <name type="scientific">Zasmidium cellare</name>
    <name type="common">Wine cellar mold</name>
    <name type="synonym">Racodium cellare</name>
    <dbReference type="NCBI Taxonomy" id="395010"/>
    <lineage>
        <taxon>Eukaryota</taxon>
        <taxon>Fungi</taxon>
        <taxon>Dikarya</taxon>
        <taxon>Ascomycota</taxon>
        <taxon>Pezizomycotina</taxon>
        <taxon>Dothideomycetes</taxon>
        <taxon>Dothideomycetidae</taxon>
        <taxon>Mycosphaerellales</taxon>
        <taxon>Mycosphaerellaceae</taxon>
        <taxon>Zasmidium</taxon>
    </lineage>
</organism>
<gene>
    <name evidence="10" type="ORF">PRZ48_010497</name>
</gene>
<keyword evidence="6 8" id="KW-0808">Transferase</keyword>
<dbReference type="Pfam" id="PF04072">
    <property type="entry name" value="LCM"/>
    <property type="match status" value="1"/>
</dbReference>
<comment type="similarity">
    <text evidence="2 8">Belongs to the methyltransferase superfamily. LCMT family.</text>
</comment>
<dbReference type="InterPro" id="IPR007213">
    <property type="entry name" value="Ppm1/Ppm2/Tcmp"/>
</dbReference>
<comment type="caution">
    <text evidence="10">The sequence shown here is derived from an EMBL/GenBank/DDBJ whole genome shotgun (WGS) entry which is preliminary data.</text>
</comment>
<comment type="catalytic activity">
    <reaction evidence="1 8">
        <text>[phosphatase 2A protein]-C-terminal L-leucine + S-adenosyl-L-methionine = [phosphatase 2A protein]-C-terminal L-leucine methyl ester + S-adenosyl-L-homocysteine</text>
        <dbReference type="Rhea" id="RHEA:48544"/>
        <dbReference type="Rhea" id="RHEA-COMP:12134"/>
        <dbReference type="Rhea" id="RHEA-COMP:12135"/>
        <dbReference type="ChEBI" id="CHEBI:57856"/>
        <dbReference type="ChEBI" id="CHEBI:59789"/>
        <dbReference type="ChEBI" id="CHEBI:90516"/>
        <dbReference type="ChEBI" id="CHEBI:90517"/>
        <dbReference type="EC" id="2.1.1.233"/>
    </reaction>
</comment>
<dbReference type="SUPFAM" id="SSF53335">
    <property type="entry name" value="S-adenosyl-L-methionine-dependent methyltransferases"/>
    <property type="match status" value="1"/>
</dbReference>
<evidence type="ECO:0000256" key="4">
    <source>
        <dbReference type="ARBA" id="ARBA00017497"/>
    </source>
</evidence>
<evidence type="ECO:0000256" key="8">
    <source>
        <dbReference type="PIRNR" id="PIRNR016305"/>
    </source>
</evidence>
<dbReference type="PANTHER" id="PTHR13600:SF21">
    <property type="entry name" value="LEUCINE CARBOXYL METHYLTRANSFERASE 1"/>
    <property type="match status" value="1"/>
</dbReference>
<sequence>MSTIPHLNTLRSGRRGPRLRGRRGPPHAGSEDAGRFDEEDVEIGKDRIIQQTDQDASSSRMSAVSLGYLDDPFAKTLFPAGEQVPKRYPIINRGTYVRTKAIDKLVIRFLETNPNEQKQIISLGAGSDTRFFRLCAGKYKVRYHELDFESNVVPKRAAIRASEELSRMTLPSDNGSTYHLHAIDLRDLTNKSPPVLPGMSTEIPTLILSECCLCYLPPDTASSVIQYFTMNIPGSIAMILYEPIRPFDSFGKTMVSNLGSRGIELRTLKRYYSLDAQRQRLRLSGFKEGQGARDVYQLWESDEWTSKDERERIEKLEWLDEIEEWKLLASHYCVAWGWRGEPFEQAWKEVEGGRTPDEQRDDEVG</sequence>
<dbReference type="PIRSF" id="PIRSF016305">
    <property type="entry name" value="LCM_mtfrase"/>
    <property type="match status" value="1"/>
</dbReference>
<feature type="region of interest" description="Disordered" evidence="9">
    <location>
        <begin position="1"/>
        <end position="37"/>
    </location>
</feature>
<dbReference type="EC" id="2.1.1.233" evidence="3 8"/>
<dbReference type="InterPro" id="IPR029063">
    <property type="entry name" value="SAM-dependent_MTases_sf"/>
</dbReference>
<keyword evidence="11" id="KW-1185">Reference proteome</keyword>
<proteinExistence type="inferred from homology"/>
<keyword evidence="5 8" id="KW-0489">Methyltransferase</keyword>
<evidence type="ECO:0000256" key="7">
    <source>
        <dbReference type="ARBA" id="ARBA00022691"/>
    </source>
</evidence>
<reference evidence="10 11" key="1">
    <citation type="journal article" date="2023" name="G3 (Bethesda)">
        <title>A chromosome-level genome assembly of Zasmidium syzygii isolated from banana leaves.</title>
        <authorList>
            <person name="van Westerhoven A.C."/>
            <person name="Mehrabi R."/>
            <person name="Talebi R."/>
            <person name="Steentjes M.B.F."/>
            <person name="Corcolon B."/>
            <person name="Chong P.A."/>
            <person name="Kema G.H.J."/>
            <person name="Seidl M.F."/>
        </authorList>
    </citation>
    <scope>NUCLEOTIDE SEQUENCE [LARGE SCALE GENOMIC DNA]</scope>
    <source>
        <strain evidence="10 11">P124</strain>
    </source>
</reference>
<accession>A0ABR0E997</accession>
<evidence type="ECO:0000256" key="6">
    <source>
        <dbReference type="ARBA" id="ARBA00022679"/>
    </source>
</evidence>
<evidence type="ECO:0000256" key="2">
    <source>
        <dbReference type="ARBA" id="ARBA00010703"/>
    </source>
</evidence>
<dbReference type="PANTHER" id="PTHR13600">
    <property type="entry name" value="LEUCINE CARBOXYL METHYLTRANSFERASE"/>
    <property type="match status" value="1"/>
</dbReference>